<dbReference type="SUPFAM" id="SSF56219">
    <property type="entry name" value="DNase I-like"/>
    <property type="match status" value="1"/>
</dbReference>
<evidence type="ECO:0000313" key="2">
    <source>
        <dbReference type="EMBL" id="GMR43972.1"/>
    </source>
</evidence>
<evidence type="ECO:0000259" key="1">
    <source>
        <dbReference type="Pfam" id="PF03372"/>
    </source>
</evidence>
<feature type="domain" description="Endonuclease/exonuclease/phosphatase" evidence="1">
    <location>
        <begin position="421"/>
        <end position="701"/>
    </location>
</feature>
<dbReference type="Gene3D" id="3.60.10.10">
    <property type="entry name" value="Endonuclease/exonuclease/phosphatase"/>
    <property type="match status" value="1"/>
</dbReference>
<accession>A0AAN4ZMC6</accession>
<dbReference type="EMBL" id="BTRK01000003">
    <property type="protein sequence ID" value="GMR43972.1"/>
    <property type="molecule type" value="Genomic_DNA"/>
</dbReference>
<dbReference type="Pfam" id="PF03372">
    <property type="entry name" value="Exo_endo_phos"/>
    <property type="match status" value="1"/>
</dbReference>
<dbReference type="InterPro" id="IPR005135">
    <property type="entry name" value="Endo/exonuclease/phosphatase"/>
</dbReference>
<dbReference type="GO" id="GO:0000175">
    <property type="term" value="F:3'-5'-RNA exonuclease activity"/>
    <property type="evidence" value="ECO:0007669"/>
    <property type="project" value="TreeGrafter"/>
</dbReference>
<dbReference type="AlphaFoldDB" id="A0AAN4ZMC6"/>
<organism evidence="2 3">
    <name type="scientific">Pristionchus mayeri</name>
    <dbReference type="NCBI Taxonomy" id="1317129"/>
    <lineage>
        <taxon>Eukaryota</taxon>
        <taxon>Metazoa</taxon>
        <taxon>Ecdysozoa</taxon>
        <taxon>Nematoda</taxon>
        <taxon>Chromadorea</taxon>
        <taxon>Rhabditida</taxon>
        <taxon>Rhabditina</taxon>
        <taxon>Diplogasteromorpha</taxon>
        <taxon>Diplogasteroidea</taxon>
        <taxon>Neodiplogasteridae</taxon>
        <taxon>Pristionchus</taxon>
    </lineage>
</organism>
<dbReference type="GO" id="GO:0005739">
    <property type="term" value="C:mitochondrion"/>
    <property type="evidence" value="ECO:0007669"/>
    <property type="project" value="TreeGrafter"/>
</dbReference>
<reference evidence="3" key="1">
    <citation type="submission" date="2022-10" db="EMBL/GenBank/DDBJ databases">
        <title>Genome assembly of Pristionchus species.</title>
        <authorList>
            <person name="Yoshida K."/>
            <person name="Sommer R.J."/>
        </authorList>
    </citation>
    <scope>NUCLEOTIDE SEQUENCE [LARGE SCALE GENOMIC DNA]</scope>
    <source>
        <strain evidence="3">RS5460</strain>
    </source>
</reference>
<protein>
    <recommendedName>
        <fullName evidence="1">Endonuclease/exonuclease/phosphatase domain-containing protein</fullName>
    </recommendedName>
</protein>
<dbReference type="InterPro" id="IPR050410">
    <property type="entry name" value="CCR4/nocturin_mRNA_transcr"/>
</dbReference>
<proteinExistence type="predicted"/>
<dbReference type="GO" id="GO:0000288">
    <property type="term" value="P:nuclear-transcribed mRNA catabolic process, deadenylation-dependent decay"/>
    <property type="evidence" value="ECO:0007669"/>
    <property type="project" value="TreeGrafter"/>
</dbReference>
<dbReference type="PANTHER" id="PTHR12121:SF37">
    <property type="entry name" value="2',5'-PHOSPHODIESTERASE 12"/>
    <property type="match status" value="1"/>
</dbReference>
<dbReference type="PANTHER" id="PTHR12121">
    <property type="entry name" value="CARBON CATABOLITE REPRESSOR PROTEIN 4"/>
    <property type="match status" value="1"/>
</dbReference>
<dbReference type="Proteomes" id="UP001328107">
    <property type="component" value="Unassembled WGS sequence"/>
</dbReference>
<evidence type="ECO:0000313" key="3">
    <source>
        <dbReference type="Proteomes" id="UP001328107"/>
    </source>
</evidence>
<gene>
    <name evidence="2" type="ORF">PMAYCL1PPCAC_14167</name>
</gene>
<sequence length="712" mass="80874">RYAPHFDRYDMNIRLTGYFRRAQALFSDYAVAKPSRIDSPSDPFDLPDVPRKPNRNMTFCPENTLFVFRAKEVYRNAQEKEELRKKVQAGYVKRDEISTFFRVKFDEYDYYVDVPLAEDANFAEAASKMSSTATTMLARRIAGAEKRPRNNKNNKRNFDAVLEPTTSITVTSPWDGTRSLKQTLLDDDMISVEILENGKRKKQIPYIVRWLQYPLQSAAIPFVPREGFPLAATVELKNGATGVLFADAHLEAPSYPHVIRYCWFTVEKGGPGKDVIEWVNTDGSCWRPDIKGARFVCESPSFTPSAEHVGKYIAVAATSLPASRLSSSPSFPLQAWTVAGRSADVVVAKSIGEELLAAPKIEWAARDEQSRTEEEDKSRLRLVSYNLLADSYLNLKLSADELWYPYVDKKYQHLRYRYPLIFKELEGYAADIYFLQEVCSRMATHFLPALFKELNYGYSFHRKFMEVREGSGIVWNQKRFEQTGNWVRWLSDVLKEGENEDIRTLLSRSTLEEQAFFEDRPTLVHIVQLRDRVTGDVLIVGNTHLLHDPRHEHYKALQTALVAREVARRTREACAACAQTSNVRVLFGADLNSDPDSAAVALLTRGRIDASDAVWNADAAMGGMELRLPEELRRLVNISGEPEFTNYTKHVGKKEADCGFLGCIDYIFACGVEPIEVAEQPTVEEIQRHTALPSHIAPSDHLAIVMSARYSN</sequence>
<feature type="non-terminal residue" evidence="2">
    <location>
        <position position="1"/>
    </location>
</feature>
<dbReference type="InterPro" id="IPR036691">
    <property type="entry name" value="Endo/exonu/phosph_ase_sf"/>
</dbReference>
<comment type="caution">
    <text evidence="2">The sequence shown here is derived from an EMBL/GenBank/DDBJ whole genome shotgun (WGS) entry which is preliminary data.</text>
</comment>
<keyword evidence="3" id="KW-1185">Reference proteome</keyword>
<name>A0AAN4ZMC6_9BILA</name>